<evidence type="ECO:0000256" key="3">
    <source>
        <dbReference type="ARBA" id="ARBA00022692"/>
    </source>
</evidence>
<evidence type="ECO:0000256" key="4">
    <source>
        <dbReference type="ARBA" id="ARBA00022989"/>
    </source>
</evidence>
<feature type="transmembrane region" description="Helical" evidence="6">
    <location>
        <begin position="124"/>
        <end position="144"/>
    </location>
</feature>
<name>A0A0G3GUT1_9CORY</name>
<evidence type="ECO:0000313" key="8">
    <source>
        <dbReference type="EMBL" id="AKK03283.1"/>
    </source>
</evidence>
<sequence length="153" mass="16627">MTPRKLYSSLAFAEMVTWALLLLGIALKYSGVTPVGVRIAGPIHGFTFLGFGATTLLIWMNNRWPAVRGVLGLLSTIVPFATVPFEKNTEKAGLLDGRWRFQDPAEQPNGLLDQLLAFIVRKPLLAAVIILVAVVIVFTVLLSLGSPLEALRS</sequence>
<reference evidence="8 9" key="1">
    <citation type="submission" date="2015-05" db="EMBL/GenBank/DDBJ databases">
        <title>Complete genome sequence of Corynebacterium epidermidicanis DSM 45586, isolated from the skin of a dog suffering from pruritus.</title>
        <authorList>
            <person name="Ruckert C."/>
            <person name="Albersmeier A."/>
            <person name="Winkler A."/>
            <person name="Tauch A."/>
        </authorList>
    </citation>
    <scope>NUCLEOTIDE SEQUENCE [LARGE SCALE GENOMIC DNA]</scope>
    <source>
        <strain evidence="8 9">DSM 45586</strain>
    </source>
</reference>
<keyword evidence="4 6" id="KW-1133">Transmembrane helix</keyword>
<dbReference type="STRING" id="1050174.CEPID_07125"/>
<keyword evidence="2" id="KW-1003">Cell membrane</keyword>
<dbReference type="Proteomes" id="UP000035368">
    <property type="component" value="Chromosome"/>
</dbReference>
<accession>A0A0G3GUT1</accession>
<comment type="subcellular location">
    <subcellularLocation>
        <location evidence="1">Cell membrane</location>
        <topology evidence="1">Multi-pass membrane protein</topology>
    </subcellularLocation>
</comment>
<feature type="transmembrane region" description="Helical" evidence="6">
    <location>
        <begin position="66"/>
        <end position="85"/>
    </location>
</feature>
<dbReference type="KEGG" id="cei:CEPID_07125"/>
<dbReference type="PATRIC" id="fig|1050174.4.peg.1442"/>
<evidence type="ECO:0000313" key="9">
    <source>
        <dbReference type="Proteomes" id="UP000035368"/>
    </source>
</evidence>
<dbReference type="PANTHER" id="PTHR40077:SF1">
    <property type="entry name" value="MEMBRANE PROTEIN"/>
    <property type="match status" value="1"/>
</dbReference>
<organism evidence="8 9">
    <name type="scientific">Corynebacterium epidermidicanis</name>
    <dbReference type="NCBI Taxonomy" id="1050174"/>
    <lineage>
        <taxon>Bacteria</taxon>
        <taxon>Bacillati</taxon>
        <taxon>Actinomycetota</taxon>
        <taxon>Actinomycetes</taxon>
        <taxon>Mycobacteriales</taxon>
        <taxon>Corynebacteriaceae</taxon>
        <taxon>Corynebacterium</taxon>
    </lineage>
</organism>
<evidence type="ECO:0000256" key="1">
    <source>
        <dbReference type="ARBA" id="ARBA00004651"/>
    </source>
</evidence>
<evidence type="ECO:0000256" key="2">
    <source>
        <dbReference type="ARBA" id="ARBA00022475"/>
    </source>
</evidence>
<dbReference type="NCBIfam" id="TIGR03954">
    <property type="entry name" value="integ_memb_HG"/>
    <property type="match status" value="1"/>
</dbReference>
<feature type="transmembrane region" description="Helical" evidence="6">
    <location>
        <begin position="39"/>
        <end position="60"/>
    </location>
</feature>
<gene>
    <name evidence="8" type="ORF">CEPID_07125</name>
</gene>
<dbReference type="InterPro" id="IPR023845">
    <property type="entry name" value="DUF3817_TM"/>
</dbReference>
<evidence type="ECO:0000256" key="5">
    <source>
        <dbReference type="ARBA" id="ARBA00023136"/>
    </source>
</evidence>
<dbReference type="EMBL" id="CP011541">
    <property type="protein sequence ID" value="AKK03283.1"/>
    <property type="molecule type" value="Genomic_DNA"/>
</dbReference>
<dbReference type="PANTHER" id="PTHR40077">
    <property type="entry name" value="MEMBRANE PROTEIN-RELATED"/>
    <property type="match status" value="1"/>
</dbReference>
<protein>
    <submittedName>
        <fullName evidence="8">Integral membrane protein</fullName>
    </submittedName>
</protein>
<feature type="domain" description="DUF3817" evidence="7">
    <location>
        <begin position="5"/>
        <end position="90"/>
    </location>
</feature>
<keyword evidence="5 6" id="KW-0472">Membrane</keyword>
<dbReference type="AlphaFoldDB" id="A0A0G3GUT1"/>
<evidence type="ECO:0000259" key="7">
    <source>
        <dbReference type="Pfam" id="PF12823"/>
    </source>
</evidence>
<dbReference type="RefSeq" id="WP_047240342.1">
    <property type="nucleotide sequence ID" value="NZ_CP011541.1"/>
</dbReference>
<dbReference type="OrthoDB" id="3396203at2"/>
<keyword evidence="3 6" id="KW-0812">Transmembrane</keyword>
<evidence type="ECO:0000256" key="6">
    <source>
        <dbReference type="SAM" id="Phobius"/>
    </source>
</evidence>
<proteinExistence type="predicted"/>
<dbReference type="GO" id="GO:0005886">
    <property type="term" value="C:plasma membrane"/>
    <property type="evidence" value="ECO:0007669"/>
    <property type="project" value="UniProtKB-SubCell"/>
</dbReference>
<keyword evidence="9" id="KW-1185">Reference proteome</keyword>
<dbReference type="Pfam" id="PF12823">
    <property type="entry name" value="DUF3817"/>
    <property type="match status" value="1"/>
</dbReference>
<feature type="transmembrane region" description="Helical" evidence="6">
    <location>
        <begin position="6"/>
        <end position="27"/>
    </location>
</feature>